<name>A0A0C4Y2Q8_9BURK</name>
<dbReference type="EMBL" id="CP010536">
    <property type="protein sequence ID" value="AJG19452.1"/>
    <property type="molecule type" value="Genomic_DNA"/>
</dbReference>
<evidence type="ECO:0000313" key="2">
    <source>
        <dbReference type="EMBL" id="AJG19452.1"/>
    </source>
</evidence>
<feature type="domain" description="Cupin type-2" evidence="1">
    <location>
        <begin position="34"/>
        <end position="76"/>
    </location>
</feature>
<dbReference type="CDD" id="cd02209">
    <property type="entry name" value="cupin_XRE_C"/>
    <property type="match status" value="1"/>
</dbReference>
<accession>A0A0C4Y2Q8</accession>
<dbReference type="Pfam" id="PF07883">
    <property type="entry name" value="Cupin_2"/>
    <property type="match status" value="1"/>
</dbReference>
<dbReference type="InterPro" id="IPR011051">
    <property type="entry name" value="RmlC_Cupin_sf"/>
</dbReference>
<protein>
    <submittedName>
        <fullName evidence="2">Transcriptional regulator, MerR family</fullName>
    </submittedName>
</protein>
<dbReference type="AlphaFoldDB" id="A0A0C4Y2Q8"/>
<evidence type="ECO:0000313" key="3">
    <source>
        <dbReference type="Proteomes" id="UP000031843"/>
    </source>
</evidence>
<gene>
    <name evidence="2" type="ORF">RR42_m2060</name>
</gene>
<organism evidence="2 3">
    <name type="scientific">Cupriavidus basilensis</name>
    <dbReference type="NCBI Taxonomy" id="68895"/>
    <lineage>
        <taxon>Bacteria</taxon>
        <taxon>Pseudomonadati</taxon>
        <taxon>Pseudomonadota</taxon>
        <taxon>Betaproteobacteria</taxon>
        <taxon>Burkholderiales</taxon>
        <taxon>Burkholderiaceae</taxon>
        <taxon>Cupriavidus</taxon>
    </lineage>
</organism>
<reference evidence="2 3" key="1">
    <citation type="journal article" date="2015" name="Genome Announc.">
        <title>Complete Genome Sequence of Cupriavidus basilensis 4G11, Isolated from the Oak Ridge Field Research Center Site.</title>
        <authorList>
            <person name="Ray J."/>
            <person name="Waters R.J."/>
            <person name="Skerker J.M."/>
            <person name="Kuehl J.V."/>
            <person name="Price M.N."/>
            <person name="Huang J."/>
            <person name="Chakraborty R."/>
            <person name="Arkin A.P."/>
            <person name="Deutschbauer A."/>
        </authorList>
    </citation>
    <scope>NUCLEOTIDE SEQUENCE [LARGE SCALE GENOMIC DNA]</scope>
    <source>
        <strain evidence="2">4G11</strain>
    </source>
</reference>
<dbReference type="InterPro" id="IPR013096">
    <property type="entry name" value="Cupin_2"/>
</dbReference>
<dbReference type="SUPFAM" id="SSF51182">
    <property type="entry name" value="RmlC-like cupins"/>
    <property type="match status" value="1"/>
</dbReference>
<dbReference type="KEGG" id="cbw:RR42_m2060"/>
<dbReference type="Proteomes" id="UP000031843">
    <property type="component" value="Chromosome main"/>
</dbReference>
<evidence type="ECO:0000259" key="1">
    <source>
        <dbReference type="Pfam" id="PF07883"/>
    </source>
</evidence>
<sequence length="76" mass="8637">MAYEFLGTEPVGKQRIPVVSTVHARRIAGPEDFARHPSEEFAYVLSSEIKVHFDNDERVHLPRGDSLYFDARLGHA</sequence>
<keyword evidence="3" id="KW-1185">Reference proteome</keyword>
<dbReference type="InterPro" id="IPR014710">
    <property type="entry name" value="RmlC-like_jellyroll"/>
</dbReference>
<dbReference type="Gene3D" id="2.60.120.10">
    <property type="entry name" value="Jelly Rolls"/>
    <property type="match status" value="1"/>
</dbReference>
<dbReference type="STRING" id="68895.RR42_m2060"/>
<proteinExistence type="predicted"/>